<dbReference type="FunFam" id="3.30.70.330:FF:000011">
    <property type="entry name" value="trinucleotide repeat-containing gene 6A protein-like"/>
    <property type="match status" value="1"/>
</dbReference>
<feature type="compositionally biased region" description="Low complexity" evidence="6">
    <location>
        <begin position="242"/>
        <end position="258"/>
    </location>
</feature>
<feature type="compositionally biased region" description="Low complexity" evidence="6">
    <location>
        <begin position="827"/>
        <end position="840"/>
    </location>
</feature>
<keyword evidence="3" id="KW-0810">Translation regulation</keyword>
<sequence>MTFWKTREPGLQPRINYPSKLTIFLQGKVWSFNTIEEFQAFIKKRPDLNRKFDVQAQNSRESSKVSSHGSVGVSRAEAEAYTTSPMAFHLQIPMISSKIQTPRPSKQGDRVSRMLHSNLHSMSCQVMEESSTWAQEQADGKLHLESEKQVKDEFYSFKCQEEVFSCSELEDIERELEAKATKEVERKLSRDLVKEEEEQLMEERKKRKDDKKKKEAAQKKATEQKIKVPEQIKPSVSQPQPANSTNGTSTATSTQNNAKRATASTQQQQQQALPRYPRGEVPPRFRHQEHKQLLKRGQQLPTIAANLGPATKVLNTQSRGSSITSKQPVTNGERQNKKKQPGMPPIRDLVSHSPNQSDLNHSNLGSHYENSHWGPVSSNSDSSTNWDKVIIEGSDKEAWPSITDSDPELTSECMDTDSASSSGSEKNLLIMASGSTSGENDGIRNGIGHSSQNKFVVGSNSNNVGNGSNNGPWSLSHGTIISTCQVSVDAPDSKSESSNNRMNAWGTVSSSSNGGLNPSTLNSNSNHGAWPVLENNGHALKGPVGSGNSGTNIQCSTIGQMPNNQSINSKMGGSTHDSWGSLQENCESEVNGTRKVSFSGQPQNLNTEMNGPNNTTNFMTSSLPNAVGSVQMDELPNNTGHGAWRVSTRNHSQIQASSVTNGTSISHLSNGESKNSGSYGTTWSAYGSNYSGEKCSGPNDQANGDTVNATLMQSGINGSVGTNFQMNGNKGGSLWESEMVNSQNVPWGSGNGVNSGGNRRGWGSPAQNTGTNVSNGEWNKLPSNQHSNESINGNSRKFTNGWKPTEEDDQSSAPSQTNEQNTIWAKTTGTGESEGSTESTGCREERVVGEGQSRERRKVDQHALLQSIVNRSDLDPRVLSNKGWGETPIKQNTAWDTETSPRGERKTDNGTEAWGRSLTQTSNSGGCVDKTNSNDTSSVSGWGDPKPATRWGDSKGSSSQGGWEDDSAATVMVKSNQLWGNGKEEKSTWNDAQKIKQGWGDGQKSNQGWSVSANDNWGETSRSNHWGETKKSSSGGSDSDRSVSGWNEPGKSNSFTWGNNNMNPNNSSSWDEPSKSSQTQGWGEPPKSNQPSGWGDSSKPINSPDWNKQDIGGSWGAPPSTNKPPGTGWLGGPIPASTKEEEPTGWEEPSPESIRRKMEIDDGTSAWGDPSKYNYKNVNMWNKNVPNGGSRSDQQAQVHQPLPSSSAMSNKESGSCSGWGEPWGEPSTPATTVDNGTSAWGKPMDTGTNWGEPITASSSSSTWGTTSVGPQTSSKPGPKSMQDGWCGDDMPLTGNRPTAWEEEEDVEIGMWNSNSSQEVNPSLNWPPYIKKMSSKGTMKGGNKQDETWINPFVKQFSNLSFSRESPEETLQSNKMDLSGGMLQDKRMEIDKHSLNIGDYNRVVGKGPGSRPQISKESSMDRSPYFDKDGIVADESQNMQFMSNQNMKLPPSNSALPNQALGSIAGLGMQNLNSVRQNGNPSMFGVGNTAAQPRGMQQPPAQPLSSSQPHLRAQVPPPLLSPQVPVSLLKYAPNNGGLSPLFGPQQVAMLSQLSQLNQLSQISQLQRLLTQQQKVQNQRSMPSGGRQQQEQQGRPLSMQQQMMQQSRQLDPNLLMKQQTPPSQPQSLHQPAMKSFLENVMPHTTPELQKGPSPINAFSNFPIGLNSNLNVNMDMNSIKEPQSRLRKWTTVDSISVNTSLDQNSSKHGAISSGFRLEESPFVPYEFMNSSNSPASPPGSIGDGWPRAKSPNGSSSVNWPPEFRPGEPWKGYPNIDPETDPYVTPGSVINNLSINTVREVDHLRDRNSGSSSSLNTTLPSTSAWSSIRASNYNVSLSSTAQSTSARNSDSKSTWSPGSVTNTSLAHELWKVPLPPKNITAPSRPPPGLTGQKAPLSTWDNSPLRIGGGWGNSDARYTPDPAHYPSATPAQDTHIDGLIRWAAGPGSSWGESSSGRITNWLVLKNLTPQIDGSTLRTLCMQHGPLITFHLNLPHGNALVRYSSKEEVVKAQKSLHMCVLGNTTILAEFASEEEISRFFAQGQSLTPSPGWQPLGSSQSRLGSIDSSHSFSNRNDLNHWNGAGLSGTSSGDLHGTSLWGTPNYSTSLWGTPNSSDTRGISSPSPINAFLSVDHLGGGGESM</sequence>
<feature type="region of interest" description="Disordered" evidence="6">
    <location>
        <begin position="881"/>
        <end position="1290"/>
    </location>
</feature>
<dbReference type="InParanoid" id="A0A5F8G839"/>
<dbReference type="GO" id="GO:0016442">
    <property type="term" value="C:RISC complex"/>
    <property type="evidence" value="ECO:0007669"/>
    <property type="project" value="Ensembl"/>
</dbReference>
<evidence type="ECO:0000256" key="6">
    <source>
        <dbReference type="SAM" id="MobiDB-lite"/>
    </source>
</evidence>
<organism evidence="9 10">
    <name type="scientific">Monodelphis domestica</name>
    <name type="common">Gray short-tailed opossum</name>
    <dbReference type="NCBI Taxonomy" id="13616"/>
    <lineage>
        <taxon>Eukaryota</taxon>
        <taxon>Metazoa</taxon>
        <taxon>Chordata</taxon>
        <taxon>Craniata</taxon>
        <taxon>Vertebrata</taxon>
        <taxon>Euteleostomi</taxon>
        <taxon>Mammalia</taxon>
        <taxon>Metatheria</taxon>
        <taxon>Didelphimorphia</taxon>
        <taxon>Didelphidae</taxon>
        <taxon>Monodelphis</taxon>
    </lineage>
</organism>
<reference evidence="9" key="2">
    <citation type="submission" date="2025-08" db="UniProtKB">
        <authorList>
            <consortium name="Ensembl"/>
        </authorList>
    </citation>
    <scope>IDENTIFICATION</scope>
</reference>
<dbReference type="GO" id="GO:0060213">
    <property type="term" value="P:positive regulation of nuclear-transcribed mRNA poly(A) tail shortening"/>
    <property type="evidence" value="ECO:0000318"/>
    <property type="project" value="GO_Central"/>
</dbReference>
<feature type="compositionally biased region" description="Polar residues" evidence="6">
    <location>
        <begin position="917"/>
        <end position="940"/>
    </location>
</feature>
<feature type="compositionally biased region" description="Low complexity" evidence="6">
    <location>
        <begin position="1255"/>
        <end position="1267"/>
    </location>
</feature>
<feature type="compositionally biased region" description="Polar residues" evidence="6">
    <location>
        <begin position="1075"/>
        <end position="1092"/>
    </location>
</feature>
<dbReference type="CDD" id="cd12711">
    <property type="entry name" value="RRM_TNRC6A"/>
    <property type="match status" value="1"/>
</dbReference>
<feature type="compositionally biased region" description="Basic and acidic residues" evidence="6">
    <location>
        <begin position="212"/>
        <end position="230"/>
    </location>
</feature>
<feature type="compositionally biased region" description="Low complexity" evidence="6">
    <location>
        <begin position="1496"/>
        <end position="1508"/>
    </location>
</feature>
<dbReference type="GO" id="GO:0000932">
    <property type="term" value="C:P-body"/>
    <property type="evidence" value="ECO:0000318"/>
    <property type="project" value="GO_Central"/>
</dbReference>
<evidence type="ECO:0000259" key="8">
    <source>
        <dbReference type="Pfam" id="PF16608"/>
    </source>
</evidence>
<feature type="compositionally biased region" description="Polar residues" evidence="6">
    <location>
        <begin position="766"/>
        <end position="798"/>
    </location>
</feature>
<evidence type="ECO:0000313" key="9">
    <source>
        <dbReference type="Ensembl" id="ENSMODP00000043604.1"/>
    </source>
</evidence>
<name>A0A5F8G839_MONDO</name>
<keyword evidence="2" id="KW-0597">Phosphoprotein</keyword>
<dbReference type="InterPro" id="IPR012677">
    <property type="entry name" value="Nucleotide-bd_a/b_plait_sf"/>
</dbReference>
<dbReference type="PANTHER" id="PTHR13020">
    <property type="entry name" value="TRINUCLEOTIDE REPEAT-CONTAINING GENE 6"/>
    <property type="match status" value="1"/>
</dbReference>
<dbReference type="GO" id="GO:0035195">
    <property type="term" value="P:miRNA-mediated post-transcriptional gene silencing"/>
    <property type="evidence" value="ECO:0000318"/>
    <property type="project" value="GO_Central"/>
</dbReference>
<feature type="compositionally biased region" description="Polar residues" evidence="6">
    <location>
        <begin position="1174"/>
        <end position="1216"/>
    </location>
</feature>
<feature type="region of interest" description="Disordered" evidence="6">
    <location>
        <begin position="202"/>
        <end position="283"/>
    </location>
</feature>
<dbReference type="InterPro" id="IPR019486">
    <property type="entry name" value="Argonaute_hook_dom"/>
</dbReference>
<feature type="compositionally biased region" description="Low complexity" evidence="6">
    <location>
        <begin position="1059"/>
        <end position="1069"/>
    </location>
</feature>
<evidence type="ECO:0000256" key="3">
    <source>
        <dbReference type="ARBA" id="ARBA00022845"/>
    </source>
</evidence>
<comment type="similarity">
    <text evidence="1">Belongs to the GW182 family.</text>
</comment>
<keyword evidence="10" id="KW-1185">Reference proteome</keyword>
<dbReference type="Pfam" id="PF10427">
    <property type="entry name" value="Ago_hook"/>
    <property type="match status" value="1"/>
</dbReference>
<dbReference type="Pfam" id="PF16608">
    <property type="entry name" value="TNRC6-PABC_bdg"/>
    <property type="match status" value="1"/>
</dbReference>
<proteinExistence type="inferred from homology"/>
<feature type="compositionally biased region" description="Polar residues" evidence="6">
    <location>
        <begin position="1003"/>
        <end position="1024"/>
    </location>
</feature>
<reference evidence="9" key="3">
    <citation type="submission" date="2025-09" db="UniProtKB">
        <authorList>
            <consortium name="Ensembl"/>
        </authorList>
    </citation>
    <scope>IDENTIFICATION</scope>
</reference>
<feature type="compositionally biased region" description="Polar residues" evidence="6">
    <location>
        <begin position="313"/>
        <end position="333"/>
    </location>
</feature>
<dbReference type="Gene3D" id="3.30.250.20">
    <property type="entry name" value="L1 transposable element, C-terminal domain"/>
    <property type="match status" value="1"/>
</dbReference>
<feature type="compositionally biased region" description="Polar residues" evidence="6">
    <location>
        <begin position="1228"/>
        <end position="1238"/>
    </location>
</feature>
<feature type="compositionally biased region" description="Polar residues" evidence="6">
    <location>
        <begin position="376"/>
        <end position="385"/>
    </location>
</feature>
<evidence type="ECO:0000256" key="1">
    <source>
        <dbReference type="ARBA" id="ARBA00007302"/>
    </source>
</evidence>
<accession>A0A5F8G839</accession>
<feature type="domain" description="TNRC6 PABC binding" evidence="8">
    <location>
        <begin position="1653"/>
        <end position="1918"/>
    </location>
</feature>
<dbReference type="GO" id="GO:0033962">
    <property type="term" value="P:P-body assembly"/>
    <property type="evidence" value="ECO:0007669"/>
    <property type="project" value="Ensembl"/>
</dbReference>
<evidence type="ECO:0000259" key="7">
    <source>
        <dbReference type="Pfam" id="PF10427"/>
    </source>
</evidence>
<feature type="compositionally biased region" description="Basic and acidic residues" evidence="6">
    <location>
        <begin position="841"/>
        <end position="859"/>
    </location>
</feature>
<feature type="region of interest" description="Disordered" evidence="6">
    <location>
        <begin position="742"/>
        <end position="859"/>
    </location>
</feature>
<dbReference type="InterPro" id="IPR034924">
    <property type="entry name" value="TNRC6A_RRM"/>
</dbReference>
<dbReference type="PANTHER" id="PTHR13020:SF28">
    <property type="entry name" value="TRINUCLEOTIDE REPEAT-CONTAINING GENE 6A PROTEIN"/>
    <property type="match status" value="1"/>
</dbReference>
<feature type="region of interest" description="Disordered" evidence="6">
    <location>
        <begin position="1835"/>
        <end position="1856"/>
    </location>
</feature>
<dbReference type="FunCoup" id="A0A5F8G839">
    <property type="interactions" value="3115"/>
</dbReference>
<evidence type="ECO:0000256" key="2">
    <source>
        <dbReference type="ARBA" id="ARBA00022553"/>
    </source>
</evidence>
<feature type="domain" description="Argonaute hook" evidence="7">
    <location>
        <begin position="1230"/>
        <end position="1348"/>
    </location>
</feature>
<dbReference type="InterPro" id="IPR042566">
    <property type="entry name" value="L1_C"/>
</dbReference>
<feature type="compositionally biased region" description="Low complexity" evidence="6">
    <location>
        <begin position="1572"/>
        <end position="1604"/>
    </location>
</feature>
<feature type="compositionally biased region" description="Basic and acidic residues" evidence="6">
    <location>
        <begin position="899"/>
        <end position="909"/>
    </location>
</feature>
<gene>
    <name evidence="9" type="primary">TNRC6A</name>
</gene>
<dbReference type="GO" id="GO:0005794">
    <property type="term" value="C:Golgi apparatus"/>
    <property type="evidence" value="ECO:0007669"/>
    <property type="project" value="Ensembl"/>
</dbReference>
<dbReference type="Ensembl" id="ENSMODT00000060975.1">
    <property type="protein sequence ID" value="ENSMODP00000043604.1"/>
    <property type="gene ID" value="ENSMODG00000016348.5"/>
</dbReference>
<reference evidence="9 10" key="1">
    <citation type="journal article" date="2007" name="Nature">
        <title>Genome of the marsupial Monodelphis domestica reveals innovation in non-coding sequences.</title>
        <authorList>
            <person name="Mikkelsen T.S."/>
            <person name="Wakefield M.J."/>
            <person name="Aken B."/>
            <person name="Amemiya C.T."/>
            <person name="Chang J.L."/>
            <person name="Duke S."/>
            <person name="Garber M."/>
            <person name="Gentles A.J."/>
            <person name="Goodstadt L."/>
            <person name="Heger A."/>
            <person name="Jurka J."/>
            <person name="Kamal M."/>
            <person name="Mauceli E."/>
            <person name="Searle S.M."/>
            <person name="Sharpe T."/>
            <person name="Baker M.L."/>
            <person name="Batzer M.A."/>
            <person name="Benos P.V."/>
            <person name="Belov K."/>
            <person name="Clamp M."/>
            <person name="Cook A."/>
            <person name="Cuff J."/>
            <person name="Das R."/>
            <person name="Davidow L."/>
            <person name="Deakin J.E."/>
            <person name="Fazzari M.J."/>
            <person name="Glass J.L."/>
            <person name="Grabherr M."/>
            <person name="Greally J.M."/>
            <person name="Gu W."/>
            <person name="Hore T.A."/>
            <person name="Huttley G.A."/>
            <person name="Kleber M."/>
            <person name="Jirtle R.L."/>
            <person name="Koina E."/>
            <person name="Lee J.T."/>
            <person name="Mahony S."/>
            <person name="Marra M.A."/>
            <person name="Miller R.D."/>
            <person name="Nicholls R.D."/>
            <person name="Oda M."/>
            <person name="Papenfuss A.T."/>
            <person name="Parra Z.E."/>
            <person name="Pollock D.D."/>
            <person name="Ray D.A."/>
            <person name="Schein J.E."/>
            <person name="Speed T.P."/>
            <person name="Thompson K."/>
            <person name="VandeBerg J.L."/>
            <person name="Wade C.M."/>
            <person name="Walker J.A."/>
            <person name="Waters P.D."/>
            <person name="Webber C."/>
            <person name="Weidman J.R."/>
            <person name="Xie X."/>
            <person name="Zody M.C."/>
            <person name="Baldwin J."/>
            <person name="Abdouelleil A."/>
            <person name="Abdulkadir J."/>
            <person name="Abebe A."/>
            <person name="Abera B."/>
            <person name="Abreu J."/>
            <person name="Acer S.C."/>
            <person name="Aftuck L."/>
            <person name="Alexander A."/>
            <person name="An P."/>
            <person name="Anderson E."/>
            <person name="Anderson S."/>
            <person name="Arachi H."/>
            <person name="Azer M."/>
            <person name="Bachantsang P."/>
            <person name="Barry A."/>
            <person name="Bayul T."/>
            <person name="Berlin A."/>
            <person name="Bessette D."/>
            <person name="Bloom T."/>
            <person name="Bloom T."/>
            <person name="Boguslavskiy L."/>
            <person name="Bonnet C."/>
            <person name="Boukhgalter B."/>
            <person name="Bourzgui I."/>
            <person name="Brown A."/>
            <person name="Cahill P."/>
            <person name="Channer S."/>
            <person name="Cheshatsang Y."/>
            <person name="Chuda L."/>
            <person name="Citroen M."/>
            <person name="Collymore A."/>
            <person name="Cooke P."/>
            <person name="Costello M."/>
            <person name="D'Aco K."/>
            <person name="Daza R."/>
            <person name="De Haan G."/>
            <person name="DeGray S."/>
            <person name="DeMaso C."/>
            <person name="Dhargay N."/>
            <person name="Dooley K."/>
            <person name="Dooley E."/>
            <person name="Doricent M."/>
            <person name="Dorje P."/>
            <person name="Dorjee K."/>
            <person name="Dupes A."/>
            <person name="Elong R."/>
            <person name="Falk J."/>
            <person name="Farina A."/>
            <person name="Faro S."/>
            <person name="Ferguson D."/>
            <person name="Fisher S."/>
            <person name="Foley C.D."/>
            <person name="Franke A."/>
            <person name="Friedrich D."/>
            <person name="Gadbois L."/>
            <person name="Gearin G."/>
            <person name="Gearin C.R."/>
            <person name="Giannoukos G."/>
            <person name="Goode T."/>
            <person name="Graham J."/>
            <person name="Grandbois E."/>
            <person name="Grewal S."/>
            <person name="Gyaltsen K."/>
            <person name="Hafez N."/>
            <person name="Hagos B."/>
            <person name="Hall J."/>
            <person name="Henson C."/>
            <person name="Hollinger A."/>
            <person name="Honan T."/>
            <person name="Huard M.D."/>
            <person name="Hughes L."/>
            <person name="Hurhula B."/>
            <person name="Husby M.E."/>
            <person name="Kamat A."/>
            <person name="Kanga B."/>
            <person name="Kashin S."/>
            <person name="Khazanovich D."/>
            <person name="Kisner P."/>
            <person name="Lance K."/>
            <person name="Lara M."/>
            <person name="Lee W."/>
            <person name="Lennon N."/>
            <person name="Letendre F."/>
            <person name="LeVine R."/>
            <person name="Lipovsky A."/>
            <person name="Liu X."/>
            <person name="Liu J."/>
            <person name="Liu S."/>
            <person name="Lokyitsang T."/>
            <person name="Lokyitsang Y."/>
            <person name="Lubonja R."/>
            <person name="Lui A."/>
            <person name="MacDonald P."/>
            <person name="Magnisalis V."/>
            <person name="Maru K."/>
            <person name="Matthews C."/>
            <person name="McCusker W."/>
            <person name="McDonough S."/>
            <person name="Mehta T."/>
            <person name="Meldrim J."/>
            <person name="Meneus L."/>
            <person name="Mihai O."/>
            <person name="Mihalev A."/>
            <person name="Mihova T."/>
            <person name="Mittelman R."/>
            <person name="Mlenga V."/>
            <person name="Montmayeur A."/>
            <person name="Mulrain L."/>
            <person name="Navidi A."/>
            <person name="Naylor J."/>
            <person name="Negash T."/>
            <person name="Nguyen T."/>
            <person name="Nguyen N."/>
            <person name="Nicol R."/>
            <person name="Norbu C."/>
            <person name="Norbu N."/>
            <person name="Novod N."/>
            <person name="O'Neill B."/>
            <person name="Osman S."/>
            <person name="Markiewicz E."/>
            <person name="Oyono O.L."/>
            <person name="Patti C."/>
            <person name="Phunkhang P."/>
            <person name="Pierre F."/>
            <person name="Priest M."/>
            <person name="Raghuraman S."/>
            <person name="Rege F."/>
            <person name="Reyes R."/>
            <person name="Rise C."/>
            <person name="Rogov P."/>
            <person name="Ross K."/>
            <person name="Ryan E."/>
            <person name="Settipalli S."/>
            <person name="Shea T."/>
            <person name="Sherpa N."/>
            <person name="Shi L."/>
            <person name="Shih D."/>
            <person name="Sparrow T."/>
            <person name="Spaulding J."/>
            <person name="Stalker J."/>
            <person name="Stange-Thomann N."/>
            <person name="Stavropoulos S."/>
            <person name="Stone C."/>
            <person name="Strader C."/>
            <person name="Tesfaye S."/>
            <person name="Thomson T."/>
            <person name="Thoulutsang Y."/>
            <person name="Thoulutsang D."/>
            <person name="Topham K."/>
            <person name="Topping I."/>
            <person name="Tsamla T."/>
            <person name="Vassiliev H."/>
            <person name="Vo A."/>
            <person name="Wangchuk T."/>
            <person name="Wangdi T."/>
            <person name="Weiand M."/>
            <person name="Wilkinson J."/>
            <person name="Wilson A."/>
            <person name="Yadav S."/>
            <person name="Young G."/>
            <person name="Yu Q."/>
            <person name="Zembek L."/>
            <person name="Zhong D."/>
            <person name="Zimmer A."/>
            <person name="Zwirko Z."/>
            <person name="Jaffe D.B."/>
            <person name="Alvarez P."/>
            <person name="Brockman W."/>
            <person name="Butler J."/>
            <person name="Chin C."/>
            <person name="Gnerre S."/>
            <person name="MacCallum I."/>
            <person name="Graves J.A."/>
            <person name="Ponting C.P."/>
            <person name="Breen M."/>
            <person name="Samollow P.B."/>
            <person name="Lander E.S."/>
            <person name="Lindblad-Toh K."/>
        </authorList>
    </citation>
    <scope>NUCLEOTIDE SEQUENCE [LARGE SCALE GENOMIC DNA]</scope>
</reference>
<dbReference type="GeneTree" id="ENSGT00940000158180"/>
<dbReference type="InterPro" id="IPR035979">
    <property type="entry name" value="RBD_domain_sf"/>
</dbReference>
<dbReference type="GO" id="GO:0003723">
    <property type="term" value="F:RNA binding"/>
    <property type="evidence" value="ECO:0007669"/>
    <property type="project" value="UniProtKB-KW"/>
</dbReference>
<dbReference type="GO" id="GO:0005829">
    <property type="term" value="C:cytosol"/>
    <property type="evidence" value="ECO:0007669"/>
    <property type="project" value="UniProtKB-ARBA"/>
</dbReference>
<feature type="region of interest" description="Disordered" evidence="6">
    <location>
        <begin position="1874"/>
        <end position="1897"/>
    </location>
</feature>
<feature type="region of interest" description="Disordered" evidence="6">
    <location>
        <begin position="1726"/>
        <end position="1783"/>
    </location>
</feature>
<dbReference type="Bgee" id="ENSMODG00000016348">
    <property type="expression patterns" value="Expressed in cerebellum and 19 other cell types or tissues"/>
</dbReference>
<dbReference type="STRING" id="13616.ENSMODP00000043604"/>
<feature type="compositionally biased region" description="Low complexity" evidence="6">
    <location>
        <begin position="1032"/>
        <end position="1045"/>
    </location>
</feature>
<dbReference type="Proteomes" id="UP000002280">
    <property type="component" value="Chromosome 6"/>
</dbReference>
<dbReference type="SUPFAM" id="SSF54928">
    <property type="entry name" value="RNA-binding domain, RBD"/>
    <property type="match status" value="1"/>
</dbReference>
<feature type="compositionally biased region" description="Gly residues" evidence="6">
    <location>
        <begin position="749"/>
        <end position="760"/>
    </location>
</feature>
<feature type="region of interest" description="Disordered" evidence="6">
    <location>
        <begin position="398"/>
        <end position="425"/>
    </location>
</feature>
<dbReference type="GO" id="GO:0005654">
    <property type="term" value="C:nucleoplasm"/>
    <property type="evidence" value="ECO:0000318"/>
    <property type="project" value="GO_Central"/>
</dbReference>
<dbReference type="GO" id="GO:0035278">
    <property type="term" value="P:miRNA-mediated gene silencing by inhibition of translation"/>
    <property type="evidence" value="ECO:0007669"/>
    <property type="project" value="Ensembl"/>
</dbReference>
<feature type="compositionally biased region" description="Polar residues" evidence="6">
    <location>
        <begin position="352"/>
        <end position="365"/>
    </location>
</feature>
<dbReference type="InterPro" id="IPR032226">
    <property type="entry name" value="TNRC6_PABC-bd"/>
</dbReference>
<keyword evidence="4" id="KW-0694">RNA-binding</keyword>
<feature type="region of interest" description="Disordered" evidence="6">
    <location>
        <begin position="1572"/>
        <end position="1605"/>
    </location>
</feature>
<evidence type="ECO:0000256" key="5">
    <source>
        <dbReference type="ARBA" id="ARBA00023158"/>
    </source>
</evidence>
<dbReference type="InterPro" id="IPR052068">
    <property type="entry name" value="GW182_domain"/>
</dbReference>
<feature type="region of interest" description="Disordered" evidence="6">
    <location>
        <begin position="651"/>
        <end position="678"/>
    </location>
</feature>
<evidence type="ECO:0000256" key="4">
    <source>
        <dbReference type="ARBA" id="ARBA00022884"/>
    </source>
</evidence>
<feature type="region of interest" description="Disordered" evidence="6">
    <location>
        <begin position="312"/>
        <end position="385"/>
    </location>
</feature>
<feature type="compositionally biased region" description="Polar residues" evidence="6">
    <location>
        <begin position="889"/>
        <end position="898"/>
    </location>
</feature>
<protein>
    <submittedName>
        <fullName evidence="9">Trinucleotide repeat containing adaptor 6A</fullName>
    </submittedName>
</protein>
<feature type="compositionally biased region" description="Low complexity" evidence="6">
    <location>
        <begin position="1726"/>
        <end position="1737"/>
    </location>
</feature>
<dbReference type="OMA" id="ISASDNW"/>
<dbReference type="Gene3D" id="3.30.70.330">
    <property type="match status" value="1"/>
</dbReference>
<feature type="compositionally biased region" description="Polar residues" evidence="6">
    <location>
        <begin position="811"/>
        <end position="825"/>
    </location>
</feature>
<evidence type="ECO:0000313" key="10">
    <source>
        <dbReference type="Proteomes" id="UP000002280"/>
    </source>
</evidence>
<keyword evidence="5" id="KW-0943">RNA-mediated gene silencing</keyword>
<feature type="region of interest" description="Disordered" evidence="6">
    <location>
        <begin position="1491"/>
        <end position="1511"/>
    </location>
</feature>